<sequence length="48" mass="5460">MTNTRDKIVGRTEEEIRRDVEKAIKESEGIKLFGERSKIAITARDIVG</sequence>
<dbReference type="HOGENOM" id="CLU_3149283_0_0_9"/>
<evidence type="ECO:0000313" key="1">
    <source>
        <dbReference type="EMBL" id="EJV84833.1"/>
    </source>
</evidence>
<name>J8YQ00_BACCE</name>
<evidence type="ECO:0000313" key="2">
    <source>
        <dbReference type="Proteomes" id="UP000004136"/>
    </source>
</evidence>
<dbReference type="AlphaFoldDB" id="J8YQ00"/>
<reference evidence="1 2" key="1">
    <citation type="submission" date="2012-04" db="EMBL/GenBank/DDBJ databases">
        <title>The Genome Sequence of Bacillus cereus HuA2-1.</title>
        <authorList>
            <consortium name="The Broad Institute Genome Sequencing Platform"/>
            <consortium name="The Broad Institute Genome Sequencing Center for Infectious Disease"/>
            <person name="Feldgarden M."/>
            <person name="Van der Auwera G.A."/>
            <person name="Mahillon J."/>
            <person name="Duprez V."/>
            <person name="Timmery S."/>
            <person name="Mattelet C."/>
            <person name="Dierick K."/>
            <person name="Sun M."/>
            <person name="Yu Z."/>
            <person name="Zhu L."/>
            <person name="Hu X."/>
            <person name="Shank E.B."/>
            <person name="Swiecicka I."/>
            <person name="Hansen B.M."/>
            <person name="Andrup L."/>
            <person name="Young S.K."/>
            <person name="Zeng Q."/>
            <person name="Gargeya S."/>
            <person name="Fitzgerald M."/>
            <person name="Haas B."/>
            <person name="Abouelleil A."/>
            <person name="Alvarado L."/>
            <person name="Arachchi H.M."/>
            <person name="Berlin A."/>
            <person name="Chapman S.B."/>
            <person name="Goldberg J."/>
            <person name="Griggs A."/>
            <person name="Gujja S."/>
            <person name="Hansen M."/>
            <person name="Howarth C."/>
            <person name="Imamovic A."/>
            <person name="Larimer J."/>
            <person name="McCowen C."/>
            <person name="Montmayeur A."/>
            <person name="Murphy C."/>
            <person name="Neiman D."/>
            <person name="Pearson M."/>
            <person name="Priest M."/>
            <person name="Roberts A."/>
            <person name="Saif S."/>
            <person name="Shea T."/>
            <person name="Sisk P."/>
            <person name="Sykes S."/>
            <person name="Wortman J."/>
            <person name="Nusbaum C."/>
            <person name="Birren B."/>
        </authorList>
    </citation>
    <scope>NUCLEOTIDE SEQUENCE [LARGE SCALE GENOMIC DNA]</scope>
    <source>
        <strain evidence="1 2">HuA2-1</strain>
    </source>
</reference>
<gene>
    <name evidence="1" type="ORF">IG3_02443</name>
</gene>
<accession>J8YQ00</accession>
<dbReference type="RefSeq" id="WP_002136902.1">
    <property type="nucleotide sequence ID" value="NZ_JH804672.1"/>
</dbReference>
<protein>
    <submittedName>
        <fullName evidence="1">Uncharacterized protein</fullName>
    </submittedName>
</protein>
<dbReference type="Proteomes" id="UP000004136">
    <property type="component" value="Unassembled WGS sequence"/>
</dbReference>
<comment type="caution">
    <text evidence="1">The sequence shown here is derived from an EMBL/GenBank/DDBJ whole genome shotgun (WGS) entry which is preliminary data.</text>
</comment>
<dbReference type="PATRIC" id="fig|1053201.3.peg.2499"/>
<dbReference type="EMBL" id="AHDV01000016">
    <property type="protein sequence ID" value="EJV84833.1"/>
    <property type="molecule type" value="Genomic_DNA"/>
</dbReference>
<proteinExistence type="predicted"/>
<organism evidence="1 2">
    <name type="scientific">Bacillus cereus HuA2-1</name>
    <dbReference type="NCBI Taxonomy" id="1053201"/>
    <lineage>
        <taxon>Bacteria</taxon>
        <taxon>Bacillati</taxon>
        <taxon>Bacillota</taxon>
        <taxon>Bacilli</taxon>
        <taxon>Bacillales</taxon>
        <taxon>Bacillaceae</taxon>
        <taxon>Bacillus</taxon>
        <taxon>Bacillus cereus group</taxon>
    </lineage>
</organism>